<protein>
    <submittedName>
        <fullName evidence="3">OLC1v1001380C1</fullName>
    </submittedName>
</protein>
<dbReference type="Pfam" id="PF23598">
    <property type="entry name" value="LRR_14"/>
    <property type="match status" value="1"/>
</dbReference>
<dbReference type="PANTHER" id="PTHR47186">
    <property type="entry name" value="LEUCINE-RICH REPEAT-CONTAINING PROTEIN 57"/>
    <property type="match status" value="1"/>
</dbReference>
<dbReference type="Proteomes" id="UP001161247">
    <property type="component" value="Chromosome 4"/>
</dbReference>
<evidence type="ECO:0000256" key="1">
    <source>
        <dbReference type="ARBA" id="ARBA00022737"/>
    </source>
</evidence>
<accession>A0AAV1D7E7</accession>
<dbReference type="EMBL" id="OX459121">
    <property type="protein sequence ID" value="CAI9102975.1"/>
    <property type="molecule type" value="Genomic_DNA"/>
</dbReference>
<proteinExistence type="predicted"/>
<reference evidence="3" key="1">
    <citation type="submission" date="2023-03" db="EMBL/GenBank/DDBJ databases">
        <authorList>
            <person name="Julca I."/>
        </authorList>
    </citation>
    <scope>NUCLEOTIDE SEQUENCE</scope>
</reference>
<gene>
    <name evidence="3" type="ORF">OLC1_LOCUS12220</name>
</gene>
<keyword evidence="4" id="KW-1185">Reference proteome</keyword>
<organism evidence="3 4">
    <name type="scientific">Oldenlandia corymbosa var. corymbosa</name>
    <dbReference type="NCBI Taxonomy" id="529605"/>
    <lineage>
        <taxon>Eukaryota</taxon>
        <taxon>Viridiplantae</taxon>
        <taxon>Streptophyta</taxon>
        <taxon>Embryophyta</taxon>
        <taxon>Tracheophyta</taxon>
        <taxon>Spermatophyta</taxon>
        <taxon>Magnoliopsida</taxon>
        <taxon>eudicotyledons</taxon>
        <taxon>Gunneridae</taxon>
        <taxon>Pentapetalae</taxon>
        <taxon>asterids</taxon>
        <taxon>lamiids</taxon>
        <taxon>Gentianales</taxon>
        <taxon>Rubiaceae</taxon>
        <taxon>Rubioideae</taxon>
        <taxon>Spermacoceae</taxon>
        <taxon>Hedyotis-Oldenlandia complex</taxon>
        <taxon>Oldenlandia</taxon>
    </lineage>
</organism>
<dbReference type="InterPro" id="IPR032675">
    <property type="entry name" value="LRR_dom_sf"/>
</dbReference>
<evidence type="ECO:0000313" key="3">
    <source>
        <dbReference type="EMBL" id="CAI9102975.1"/>
    </source>
</evidence>
<keyword evidence="1" id="KW-0677">Repeat</keyword>
<feature type="domain" description="Disease resistance R13L4/SHOC-2-like LRR" evidence="2">
    <location>
        <begin position="21"/>
        <end position="270"/>
    </location>
</feature>
<evidence type="ECO:0000313" key="4">
    <source>
        <dbReference type="Proteomes" id="UP001161247"/>
    </source>
</evidence>
<dbReference type="SUPFAM" id="SSF52047">
    <property type="entry name" value="RNI-like"/>
    <property type="match status" value="1"/>
</dbReference>
<sequence>MPVQNAHVWPPFYLSNIILHSFLPKLQCLRVLSLSGYSITEIPSSICCLIHLRYLNLSGTAITSLPETLGDLYNLQTLSLRNCRFISKLPETLGDLIKLRHLDNAGTDQLKGMPVGIGKLSNLQTLPKIVIGRSCGLRLTELKNLTLLRGMVSIVELQNVADIQEAREANLKQKTSIEDLQMSWSDGNVDSRNEIQEFNVLELLQPHEHLQKLKIDFFGGMKFPTWIGDPLFLSLNSISLNLHECSKVILHSFKHLNLLTYLKLESVTGFTCISRDLMQYTEKLEALEICNCDEFISLWEHDVSTESLTCLKRLVVEDCSNIVCLGDEDQQLPLNLEVLEIFGCPTLSSLPLELSKLKNLREIIIKTCPKLVSFPETGVPPMLRRLLLQGCNALNSLPNGLSNLERLELKDCSSLRAWSESSFPTTFKKVVIINVEHLEPVSDKIFEQNRSMSLAELNISNWENVGTLLRHMHCFSHLAELHISHCETLESFPQQGLPTPNLRILSIEYCSQLKSTPSNIHRISSLVSLEIRGCSNLETFPQANLPSSLTSLRIWDSRKLRPLAEWKLDRLTSLKELSICGGFSKHDSFADDENLFPSSITRFSIARFKNLKSLSKCLDRLTSLQHLSLMTCPKLKTLPNENILNGLWRLEISNCKKLKDQCMKDGGDYWSKIANIPCVEIDVNERNPDST</sequence>
<dbReference type="Gene3D" id="3.80.10.10">
    <property type="entry name" value="Ribonuclease Inhibitor"/>
    <property type="match status" value="4"/>
</dbReference>
<dbReference type="PANTHER" id="PTHR47186:SF33">
    <property type="entry name" value="NB-ARC DOMAIN-CONTAINING PROTEIN"/>
    <property type="match status" value="1"/>
</dbReference>
<dbReference type="AlphaFoldDB" id="A0AAV1D7E7"/>
<name>A0AAV1D7E7_OLDCO</name>
<dbReference type="SUPFAM" id="SSF52058">
    <property type="entry name" value="L domain-like"/>
    <property type="match status" value="1"/>
</dbReference>
<dbReference type="InterPro" id="IPR055414">
    <property type="entry name" value="LRR_R13L4/SHOC2-like"/>
</dbReference>
<evidence type="ECO:0000259" key="2">
    <source>
        <dbReference type="Pfam" id="PF23598"/>
    </source>
</evidence>